<accession>A0A024TFB8</accession>
<organism evidence="1">
    <name type="scientific">Aphanomyces invadans</name>
    <dbReference type="NCBI Taxonomy" id="157072"/>
    <lineage>
        <taxon>Eukaryota</taxon>
        <taxon>Sar</taxon>
        <taxon>Stramenopiles</taxon>
        <taxon>Oomycota</taxon>
        <taxon>Saprolegniomycetes</taxon>
        <taxon>Saprolegniales</taxon>
        <taxon>Verrucalvaceae</taxon>
        <taxon>Aphanomyces</taxon>
    </lineage>
</organism>
<protein>
    <submittedName>
        <fullName evidence="1">Uncharacterized protein</fullName>
    </submittedName>
</protein>
<proteinExistence type="predicted"/>
<sequence length="63" mass="7223">MKSFVKCFLGTNDELLLSKHPTTGENFRIELEGLMSDDAEESKEPDIDDLLEEFDDLVMIDQD</sequence>
<dbReference type="VEuPathDB" id="FungiDB:H310_13159"/>
<dbReference type="EMBL" id="KI913998">
    <property type="protein sequence ID" value="ETV92738.1"/>
    <property type="molecule type" value="Genomic_DNA"/>
</dbReference>
<dbReference type="OrthoDB" id="87789at2759"/>
<name>A0A024TFB8_9STRA</name>
<dbReference type="AlphaFoldDB" id="A0A024TFB8"/>
<dbReference type="GeneID" id="20090209"/>
<reference evidence="1" key="1">
    <citation type="submission" date="2013-12" db="EMBL/GenBank/DDBJ databases">
        <title>The Genome Sequence of Aphanomyces invadans NJM9701.</title>
        <authorList>
            <consortium name="The Broad Institute Genomics Platform"/>
            <person name="Russ C."/>
            <person name="Tyler B."/>
            <person name="van West P."/>
            <person name="Dieguez-Uribeondo J."/>
            <person name="Young S.K."/>
            <person name="Zeng Q."/>
            <person name="Gargeya S."/>
            <person name="Fitzgerald M."/>
            <person name="Abouelleil A."/>
            <person name="Alvarado L."/>
            <person name="Chapman S.B."/>
            <person name="Gainer-Dewar J."/>
            <person name="Goldberg J."/>
            <person name="Griggs A."/>
            <person name="Gujja S."/>
            <person name="Hansen M."/>
            <person name="Howarth C."/>
            <person name="Imamovic A."/>
            <person name="Ireland A."/>
            <person name="Larimer J."/>
            <person name="McCowan C."/>
            <person name="Murphy C."/>
            <person name="Pearson M."/>
            <person name="Poon T.W."/>
            <person name="Priest M."/>
            <person name="Roberts A."/>
            <person name="Saif S."/>
            <person name="Shea T."/>
            <person name="Sykes S."/>
            <person name="Wortman J."/>
            <person name="Nusbaum C."/>
            <person name="Birren B."/>
        </authorList>
    </citation>
    <scope>NUCLEOTIDE SEQUENCE [LARGE SCALE GENOMIC DNA]</scope>
    <source>
        <strain evidence="1">NJM9701</strain>
    </source>
</reference>
<dbReference type="RefSeq" id="XP_008878774.1">
    <property type="nucleotide sequence ID" value="XM_008880552.1"/>
</dbReference>
<gene>
    <name evidence="1" type="ORF">H310_13159</name>
</gene>
<evidence type="ECO:0000313" key="1">
    <source>
        <dbReference type="EMBL" id="ETV92738.1"/>
    </source>
</evidence>